<feature type="region of interest" description="Disordered" evidence="2">
    <location>
        <begin position="202"/>
        <end position="229"/>
    </location>
</feature>
<dbReference type="Pfam" id="PF04502">
    <property type="entry name" value="Saf4_Yju2"/>
    <property type="match status" value="1"/>
</dbReference>
<proteinExistence type="inferred from homology"/>
<name>A0A165FI82_XYLHT</name>
<dbReference type="GeneID" id="28894551"/>
<dbReference type="AlphaFoldDB" id="A0A165FI82"/>
<accession>A0A165FI82</accession>
<keyword evidence="4" id="KW-1185">Reference proteome</keyword>
<evidence type="ECO:0000256" key="1">
    <source>
        <dbReference type="ARBA" id="ARBA00005595"/>
    </source>
</evidence>
<dbReference type="Proteomes" id="UP000076632">
    <property type="component" value="Unassembled WGS sequence"/>
</dbReference>
<dbReference type="OMA" id="YDDAMYK"/>
<dbReference type="PANTHER" id="PTHR12111:SF2">
    <property type="entry name" value="SPLICING FACTOR YJU2B-RELATED"/>
    <property type="match status" value="1"/>
</dbReference>
<feature type="region of interest" description="Disordered" evidence="2">
    <location>
        <begin position="257"/>
        <end position="326"/>
    </location>
</feature>
<reference evidence="3 4" key="1">
    <citation type="journal article" date="2016" name="Fungal Biol.">
        <title>The genome of Xylona heveae provides a window into fungal endophytism.</title>
        <authorList>
            <person name="Gazis R."/>
            <person name="Kuo A."/>
            <person name="Riley R."/>
            <person name="LaButti K."/>
            <person name="Lipzen A."/>
            <person name="Lin J."/>
            <person name="Amirebrahimi M."/>
            <person name="Hesse C.N."/>
            <person name="Spatafora J.W."/>
            <person name="Henrissat B."/>
            <person name="Hainaut M."/>
            <person name="Grigoriev I.V."/>
            <person name="Hibbett D.S."/>
        </authorList>
    </citation>
    <scope>NUCLEOTIDE SEQUENCE [LARGE SCALE GENOMIC DNA]</scope>
    <source>
        <strain evidence="3 4">TC161</strain>
    </source>
</reference>
<dbReference type="GO" id="GO:0005684">
    <property type="term" value="C:U2-type spliceosomal complex"/>
    <property type="evidence" value="ECO:0007669"/>
    <property type="project" value="TreeGrafter"/>
</dbReference>
<dbReference type="STRING" id="1328760.A0A165FI82"/>
<dbReference type="GO" id="GO:0071014">
    <property type="term" value="C:post-mRNA release spliceosomal complex"/>
    <property type="evidence" value="ECO:0007669"/>
    <property type="project" value="TreeGrafter"/>
</dbReference>
<dbReference type="GO" id="GO:0000398">
    <property type="term" value="P:mRNA splicing, via spliceosome"/>
    <property type="evidence" value="ECO:0007669"/>
    <property type="project" value="InterPro"/>
</dbReference>
<organism evidence="3 4">
    <name type="scientific">Xylona heveae (strain CBS 132557 / TC161)</name>
    <dbReference type="NCBI Taxonomy" id="1328760"/>
    <lineage>
        <taxon>Eukaryota</taxon>
        <taxon>Fungi</taxon>
        <taxon>Dikarya</taxon>
        <taxon>Ascomycota</taxon>
        <taxon>Pezizomycotina</taxon>
        <taxon>Xylonomycetes</taxon>
        <taxon>Xylonales</taxon>
        <taxon>Xylonaceae</taxon>
        <taxon>Xylona</taxon>
    </lineage>
</organism>
<dbReference type="EMBL" id="KV407461">
    <property type="protein sequence ID" value="KZF21007.1"/>
    <property type="molecule type" value="Genomic_DNA"/>
</dbReference>
<dbReference type="InterPro" id="IPR007590">
    <property type="entry name" value="Saf4/Yju2"/>
</dbReference>
<dbReference type="OrthoDB" id="360327at2759"/>
<evidence type="ECO:0000313" key="3">
    <source>
        <dbReference type="EMBL" id="KZF21007.1"/>
    </source>
</evidence>
<dbReference type="PANTHER" id="PTHR12111">
    <property type="entry name" value="SPLICING FACTOR YJU2"/>
    <property type="match status" value="1"/>
</dbReference>
<evidence type="ECO:0000313" key="4">
    <source>
        <dbReference type="Proteomes" id="UP000076632"/>
    </source>
</evidence>
<dbReference type="RefSeq" id="XP_018186562.1">
    <property type="nucleotide sequence ID" value="XM_018329414.1"/>
</dbReference>
<evidence type="ECO:0008006" key="5">
    <source>
        <dbReference type="Google" id="ProtNLM"/>
    </source>
</evidence>
<dbReference type="InParanoid" id="A0A165FI82"/>
<sequence length="326" mass="36850">MPFAIWCNHCPKPTIIGQGVRFNAEKKKIGAYYSTPIYSFRMKHTACGGWIEIQTDPKNTAYVVTEGAKKRDTGEDKVKEGDFVIQTPEEREQMRNDAFAALEGKVEDRRRFVSDSHRIEELKRASDKDWEDPYEKSRKLRRTFRVDRKLREKQALADEDLRDRLSLGIDLLEESEGDRRRAGLIDFGVSEADTSSITKATARPLFASDNSQSDIQVAPKGSSKKKRKVAKEVEIRDKLYKELSSNTRAAIDPFLNSERDWGPSPTDRFVISGLKRKRTEGSPSTQDRSSTTEEELAGFKTPAEDESTVANSGPSAIALVDYESDD</sequence>
<gene>
    <name evidence="3" type="ORF">L228DRAFT_164655</name>
</gene>
<evidence type="ECO:0000256" key="2">
    <source>
        <dbReference type="SAM" id="MobiDB-lite"/>
    </source>
</evidence>
<protein>
    <recommendedName>
        <fullName evidence="5">DUF572-domain-containing protein</fullName>
    </recommendedName>
</protein>
<comment type="similarity">
    <text evidence="1">Belongs to the CWC16 family.</text>
</comment>